<dbReference type="InterPro" id="IPR029058">
    <property type="entry name" value="AB_hydrolase_fold"/>
</dbReference>
<comment type="catalytic activity">
    <reaction evidence="10">
        <text>S-hexadecanoyl-L-cysteinyl-[protein] + H2O = L-cysteinyl-[protein] + hexadecanoate + H(+)</text>
        <dbReference type="Rhea" id="RHEA:19233"/>
        <dbReference type="Rhea" id="RHEA-COMP:10131"/>
        <dbReference type="Rhea" id="RHEA-COMP:11032"/>
        <dbReference type="ChEBI" id="CHEBI:7896"/>
        <dbReference type="ChEBI" id="CHEBI:15377"/>
        <dbReference type="ChEBI" id="CHEBI:15378"/>
        <dbReference type="ChEBI" id="CHEBI:29950"/>
        <dbReference type="ChEBI" id="CHEBI:74151"/>
        <dbReference type="EC" id="3.1.2.22"/>
    </reaction>
    <physiologicalReaction direction="left-to-right" evidence="10">
        <dbReference type="Rhea" id="RHEA:19234"/>
    </physiologicalReaction>
</comment>
<dbReference type="InterPro" id="IPR052382">
    <property type="entry name" value="ABHD10_acyl-thioesterase"/>
</dbReference>
<dbReference type="AlphaFoldDB" id="A0A919CQT2"/>
<evidence type="ECO:0000256" key="7">
    <source>
        <dbReference type="ARBA" id="ARBA00042645"/>
    </source>
</evidence>
<comment type="catalytic activity">
    <reaction evidence="11">
        <text>mycophenolic acid O-acyl-beta-D-glucuronide + H2O = mycophenolate + D-glucuronate + H(+)</text>
        <dbReference type="Rhea" id="RHEA:34179"/>
        <dbReference type="ChEBI" id="CHEBI:15377"/>
        <dbReference type="ChEBI" id="CHEBI:15378"/>
        <dbReference type="ChEBI" id="CHEBI:58720"/>
        <dbReference type="ChEBI" id="CHEBI:62932"/>
        <dbReference type="ChEBI" id="CHEBI:66982"/>
        <dbReference type="EC" id="3.1.1.93"/>
    </reaction>
    <physiologicalReaction direction="left-to-right" evidence="11">
        <dbReference type="Rhea" id="RHEA:34180"/>
    </physiologicalReaction>
</comment>
<protein>
    <recommendedName>
        <fullName evidence="5">Palmitoyl-protein thioesterase ABHD10, mitochondrial</fullName>
        <ecNumber evidence="4">3.1.1.93</ecNumber>
        <ecNumber evidence="1">3.1.2.22</ecNumber>
    </recommendedName>
    <alternativeName>
        <fullName evidence="7">Acyl-protein thioesterase ABHD10</fullName>
    </alternativeName>
    <alternativeName>
        <fullName evidence="8">Alpha/beta hydrolase domain-containing protein 10</fullName>
    </alternativeName>
    <alternativeName>
        <fullName evidence="6">Mycophenolic acid acyl-glucuronide esterase, mitochondrial</fullName>
    </alternativeName>
</protein>
<dbReference type="EC" id="3.1.1.93" evidence="4"/>
<accession>A0A919CQT2</accession>
<keyword evidence="3" id="KW-0809">Transit peptide</keyword>
<dbReference type="EMBL" id="BMZS01000009">
    <property type="protein sequence ID" value="GHD56696.1"/>
    <property type="molecule type" value="Genomic_DNA"/>
</dbReference>
<evidence type="ECO:0000256" key="9">
    <source>
        <dbReference type="ARBA" id="ARBA00046047"/>
    </source>
</evidence>
<comment type="caution">
    <text evidence="13">The sequence shown here is derived from an EMBL/GenBank/DDBJ whole genome shotgun (WGS) entry which is preliminary data.</text>
</comment>
<evidence type="ECO:0000256" key="2">
    <source>
        <dbReference type="ARBA" id="ARBA00022801"/>
    </source>
</evidence>
<dbReference type="Proteomes" id="UP000630353">
    <property type="component" value="Unassembled WGS sequence"/>
</dbReference>
<evidence type="ECO:0000313" key="13">
    <source>
        <dbReference type="EMBL" id="GHD56696.1"/>
    </source>
</evidence>
<feature type="domain" description="AB hydrolase-1" evidence="12">
    <location>
        <begin position="55"/>
        <end position="152"/>
    </location>
</feature>
<dbReference type="InterPro" id="IPR000073">
    <property type="entry name" value="AB_hydrolase_1"/>
</dbReference>
<dbReference type="PANTHER" id="PTHR16138:SF7">
    <property type="entry name" value="PALMITOYL-PROTEIN THIOESTERASE ABHD10, MITOCHONDRIAL"/>
    <property type="match status" value="1"/>
</dbReference>
<dbReference type="Pfam" id="PF00561">
    <property type="entry name" value="Abhydrolase_1"/>
    <property type="match status" value="1"/>
</dbReference>
<dbReference type="Gene3D" id="3.40.50.1820">
    <property type="entry name" value="alpha/beta hydrolase"/>
    <property type="match status" value="1"/>
</dbReference>
<name>A0A919CQT2_9PROT</name>
<evidence type="ECO:0000256" key="1">
    <source>
        <dbReference type="ARBA" id="ARBA00012423"/>
    </source>
</evidence>
<evidence type="ECO:0000256" key="4">
    <source>
        <dbReference type="ARBA" id="ARBA00039132"/>
    </source>
</evidence>
<comment type="function">
    <text evidence="9">Acts as an acyl-protein thioesterase that hydrolyzes fatty acids from acylated residues in proteins. Regulates the mitochondrial S-depalmitoylation of the nucleophilic active site residue of peroxiredoxin-5/PRDX5, a key antioxidant protein, therefore modulating mitochondrial antioxidant ability. Also catalyzes the deglucuronidation of mycophenolic acid acyl-glucuronide, an active metabolite of the immunosuppressant drug mycophenolate.</text>
</comment>
<evidence type="ECO:0000256" key="8">
    <source>
        <dbReference type="ARBA" id="ARBA00042704"/>
    </source>
</evidence>
<dbReference type="GO" id="GO:0102390">
    <property type="term" value="F:mycophenolic acid acyl-glucuronide esterase activity"/>
    <property type="evidence" value="ECO:0007669"/>
    <property type="project" value="UniProtKB-EC"/>
</dbReference>
<dbReference type="PRINTS" id="PR00111">
    <property type="entry name" value="ABHYDROLASE"/>
</dbReference>
<keyword evidence="14" id="KW-1185">Reference proteome</keyword>
<dbReference type="SUPFAM" id="SSF53474">
    <property type="entry name" value="alpha/beta-Hydrolases"/>
    <property type="match status" value="1"/>
</dbReference>
<reference evidence="13" key="2">
    <citation type="submission" date="2020-09" db="EMBL/GenBank/DDBJ databases">
        <authorList>
            <person name="Sun Q."/>
            <person name="Kim S."/>
        </authorList>
    </citation>
    <scope>NUCLEOTIDE SEQUENCE</scope>
    <source>
        <strain evidence="13">KCTC 42651</strain>
    </source>
</reference>
<gene>
    <name evidence="13" type="ORF">GCM10017083_37060</name>
</gene>
<sequence length="255" mass="27932">MTHAPQPASPDRLATADGRSLAYHRTAGRNPGVVFLGGYASDMTGTKATALETHVRDRGHAFLRFDYRGHGQSSGRFEDGTIGRWRDDAVAAFDALTEGPQVLVGSSMGGWIALLLALARPERVAGLVGIAAAPDFTEDLMWAEFDATQRATLERDRILRMPSEYSDEPSIVTMDLIEDGRSHLLLRAPIPIRVPVRLLQGMRDPDVPYRHALTLADRLEGDDVQIRLIKDGDHRLSTDRDLAILTETVDALLAG</sequence>
<evidence type="ECO:0000256" key="5">
    <source>
        <dbReference type="ARBA" id="ARBA00039314"/>
    </source>
</evidence>
<dbReference type="GO" id="GO:0008474">
    <property type="term" value="F:palmitoyl-(protein) hydrolase activity"/>
    <property type="evidence" value="ECO:0007669"/>
    <property type="project" value="UniProtKB-EC"/>
</dbReference>
<evidence type="ECO:0000256" key="6">
    <source>
        <dbReference type="ARBA" id="ARBA00041520"/>
    </source>
</evidence>
<evidence type="ECO:0000256" key="3">
    <source>
        <dbReference type="ARBA" id="ARBA00022946"/>
    </source>
</evidence>
<evidence type="ECO:0000259" key="12">
    <source>
        <dbReference type="Pfam" id="PF00561"/>
    </source>
</evidence>
<evidence type="ECO:0000313" key="14">
    <source>
        <dbReference type="Proteomes" id="UP000630353"/>
    </source>
</evidence>
<organism evidence="13 14">
    <name type="scientific">Thalassobaculum fulvum</name>
    <dbReference type="NCBI Taxonomy" id="1633335"/>
    <lineage>
        <taxon>Bacteria</taxon>
        <taxon>Pseudomonadati</taxon>
        <taxon>Pseudomonadota</taxon>
        <taxon>Alphaproteobacteria</taxon>
        <taxon>Rhodospirillales</taxon>
        <taxon>Thalassobaculaceae</taxon>
        <taxon>Thalassobaculum</taxon>
    </lineage>
</organism>
<dbReference type="PANTHER" id="PTHR16138">
    <property type="entry name" value="MYCOPHENOLIC ACID ACYL-GLUCURONIDE ESTERASE, MITOCHONDRIAL"/>
    <property type="match status" value="1"/>
</dbReference>
<keyword evidence="2 13" id="KW-0378">Hydrolase</keyword>
<reference evidence="13" key="1">
    <citation type="journal article" date="2014" name="Int. J. Syst. Evol. Microbiol.">
        <title>Complete genome sequence of Corynebacterium casei LMG S-19264T (=DSM 44701T), isolated from a smear-ripened cheese.</title>
        <authorList>
            <consortium name="US DOE Joint Genome Institute (JGI-PGF)"/>
            <person name="Walter F."/>
            <person name="Albersmeier A."/>
            <person name="Kalinowski J."/>
            <person name="Ruckert C."/>
        </authorList>
    </citation>
    <scope>NUCLEOTIDE SEQUENCE</scope>
    <source>
        <strain evidence="13">KCTC 42651</strain>
    </source>
</reference>
<evidence type="ECO:0000256" key="11">
    <source>
        <dbReference type="ARBA" id="ARBA00047972"/>
    </source>
</evidence>
<evidence type="ECO:0000256" key="10">
    <source>
        <dbReference type="ARBA" id="ARBA00047409"/>
    </source>
</evidence>
<proteinExistence type="predicted"/>
<dbReference type="EC" id="3.1.2.22" evidence="1"/>
<dbReference type="RefSeq" id="WP_189992411.1">
    <property type="nucleotide sequence ID" value="NZ_BMZS01000009.1"/>
</dbReference>